<protein>
    <submittedName>
        <fullName evidence="2">Uncharacterized protein</fullName>
    </submittedName>
</protein>
<evidence type="ECO:0000256" key="1">
    <source>
        <dbReference type="SAM" id="MobiDB-lite"/>
    </source>
</evidence>
<organism evidence="2 3">
    <name type="scientific">Azotobacter beijerinckii</name>
    <dbReference type="NCBI Taxonomy" id="170623"/>
    <lineage>
        <taxon>Bacteria</taxon>
        <taxon>Pseudomonadati</taxon>
        <taxon>Pseudomonadota</taxon>
        <taxon>Gammaproteobacteria</taxon>
        <taxon>Pseudomonadales</taxon>
        <taxon>Pseudomonadaceae</taxon>
        <taxon>Azotobacter</taxon>
    </lineage>
</organism>
<feature type="region of interest" description="Disordered" evidence="1">
    <location>
        <begin position="1"/>
        <end position="37"/>
    </location>
</feature>
<name>A0A1H6RXL3_9GAMM</name>
<proteinExistence type="predicted"/>
<sequence>MAPRRPQNARAVTRHGDGMGRSGKRAYGPRRGQSSGDTVHWTARAWLCPLGSRPARPHSGARTGEVISISHGPASGRNRPPSLDYRARRSFLINFPRPRWATSFRFENDSTVIMPNYQLPTTNYQLPTTNYQLPTTRSLVLADFVVRTLSGATNTTLTIRSTGRSIPAENKSAVLAISTCTAVEAQEPYDATTRHCRSVYFFWA</sequence>
<dbReference type="EMBL" id="FNYQ01000011">
    <property type="protein sequence ID" value="SEI60471.1"/>
    <property type="molecule type" value="Genomic_DNA"/>
</dbReference>
<accession>A0A1H6RXL3</accession>
<evidence type="ECO:0000313" key="3">
    <source>
        <dbReference type="Proteomes" id="UP000199250"/>
    </source>
</evidence>
<dbReference type="AlphaFoldDB" id="A0A1H6RXL3"/>
<dbReference type="Proteomes" id="UP000199250">
    <property type="component" value="Unassembled WGS sequence"/>
</dbReference>
<gene>
    <name evidence="2" type="ORF">SAMN04244572_01024</name>
</gene>
<reference evidence="2 3" key="1">
    <citation type="submission" date="2016-10" db="EMBL/GenBank/DDBJ databases">
        <authorList>
            <person name="de Groot N.N."/>
        </authorList>
    </citation>
    <scope>NUCLEOTIDE SEQUENCE [LARGE SCALE GENOMIC DNA]</scope>
    <source>
        <strain evidence="2 3">DSM 373</strain>
    </source>
</reference>
<evidence type="ECO:0000313" key="2">
    <source>
        <dbReference type="EMBL" id="SEI60471.1"/>
    </source>
</evidence>